<accession>A0A820JLV4</accession>
<dbReference type="PROSITE" id="PS50011">
    <property type="entry name" value="PROTEIN_KINASE_DOM"/>
    <property type="match status" value="1"/>
</dbReference>
<dbReference type="SUPFAM" id="SSF56112">
    <property type="entry name" value="Protein kinase-like (PK-like)"/>
    <property type="match status" value="1"/>
</dbReference>
<feature type="non-terminal residue" evidence="2">
    <location>
        <position position="1"/>
    </location>
</feature>
<feature type="domain" description="Protein kinase" evidence="1">
    <location>
        <begin position="1"/>
        <end position="42"/>
    </location>
</feature>
<proteinExistence type="predicted"/>
<dbReference type="Proteomes" id="UP000663836">
    <property type="component" value="Unassembled WGS sequence"/>
</dbReference>
<dbReference type="GO" id="GO:0004672">
    <property type="term" value="F:protein kinase activity"/>
    <property type="evidence" value="ECO:0007669"/>
    <property type="project" value="InterPro"/>
</dbReference>
<dbReference type="EMBL" id="CAJOBD010043228">
    <property type="protein sequence ID" value="CAF4326883.1"/>
    <property type="molecule type" value="Genomic_DNA"/>
</dbReference>
<evidence type="ECO:0000259" key="1">
    <source>
        <dbReference type="PROSITE" id="PS50011"/>
    </source>
</evidence>
<dbReference type="Gene3D" id="1.10.510.10">
    <property type="entry name" value="Transferase(Phosphotransferase) domain 1"/>
    <property type="match status" value="1"/>
</dbReference>
<dbReference type="InterPro" id="IPR011009">
    <property type="entry name" value="Kinase-like_dom_sf"/>
</dbReference>
<evidence type="ECO:0000313" key="3">
    <source>
        <dbReference type="Proteomes" id="UP000663836"/>
    </source>
</evidence>
<organism evidence="2 3">
    <name type="scientific">Rotaria sordida</name>
    <dbReference type="NCBI Taxonomy" id="392033"/>
    <lineage>
        <taxon>Eukaryota</taxon>
        <taxon>Metazoa</taxon>
        <taxon>Spiralia</taxon>
        <taxon>Gnathifera</taxon>
        <taxon>Rotifera</taxon>
        <taxon>Eurotatoria</taxon>
        <taxon>Bdelloidea</taxon>
        <taxon>Philodinida</taxon>
        <taxon>Philodinidae</taxon>
        <taxon>Rotaria</taxon>
    </lineage>
</organism>
<sequence length="42" mass="4687">NLLISTTGHLKIADFGLARIFDKAKPQRQYSHQVATRYSPSG</sequence>
<protein>
    <recommendedName>
        <fullName evidence="1">Protein kinase domain-containing protein</fullName>
    </recommendedName>
</protein>
<evidence type="ECO:0000313" key="2">
    <source>
        <dbReference type="EMBL" id="CAF4326883.1"/>
    </source>
</evidence>
<dbReference type="GO" id="GO:0005524">
    <property type="term" value="F:ATP binding"/>
    <property type="evidence" value="ECO:0007669"/>
    <property type="project" value="InterPro"/>
</dbReference>
<name>A0A820JLV4_9BILA</name>
<comment type="caution">
    <text evidence="2">The sequence shown here is derived from an EMBL/GenBank/DDBJ whole genome shotgun (WGS) entry which is preliminary data.</text>
</comment>
<reference evidence="2" key="1">
    <citation type="submission" date="2021-02" db="EMBL/GenBank/DDBJ databases">
        <authorList>
            <person name="Nowell W R."/>
        </authorList>
    </citation>
    <scope>NUCLEOTIDE SEQUENCE</scope>
</reference>
<dbReference type="InterPro" id="IPR000719">
    <property type="entry name" value="Prot_kinase_dom"/>
</dbReference>
<gene>
    <name evidence="2" type="ORF">JBS370_LOCUS41187</name>
</gene>
<dbReference type="AlphaFoldDB" id="A0A820JLV4"/>